<evidence type="ECO:0000313" key="4">
    <source>
        <dbReference type="EMBL" id="SNC60078.1"/>
    </source>
</evidence>
<evidence type="ECO:0000256" key="1">
    <source>
        <dbReference type="ARBA" id="ARBA00023450"/>
    </source>
</evidence>
<dbReference type="GO" id="GO:0004519">
    <property type="term" value="F:endonuclease activity"/>
    <property type="evidence" value="ECO:0007669"/>
    <property type="project" value="UniProtKB-KW"/>
</dbReference>
<sequence>MDGMDQTAHEVVIQLRERLRELGERCSGSPPGELVNLIRGLEALANTAAAVQLDAVRELTVAQRALDAEAGVDQEASDRAIASMIGLARRQSPHRGARDRNLAAVLRDELPRTREAMLAGRGGRHHAETMARHTVFLSREDRGRVDEELGPRLDELSPRALGKRACARAYELDPEAHVRHAALEHAQRRVSMQPQPDTMALVSAYLPMTQAIALWGVLDREARTLRAAGDERSLDQLRADALVERITGLGRDEAPRIELQLVMPAGGAFGAAALRKVAGDSRSPAVLTGGGPLPAPMARELVRSSPEVRLRRLLADPEGGTIVARDARSRRFSQADRELLLARDQTCRTPWCDAPVRAADHVVPWARGGETVVENGQGLCQHCNNAKEHPGWDSKASLSVDGVQQGVAVSTPTGHRYASPTPRVRPADASSGVDPSPDPPADHPRTQEVA</sequence>
<dbReference type="InterPro" id="IPR002711">
    <property type="entry name" value="HNH"/>
</dbReference>
<evidence type="ECO:0000256" key="2">
    <source>
        <dbReference type="SAM" id="MobiDB-lite"/>
    </source>
</evidence>
<name>A0A212T200_9MICO</name>
<keyword evidence="5" id="KW-1185">Reference proteome</keyword>
<accession>A0A212T200</accession>
<dbReference type="AlphaFoldDB" id="A0A212T200"/>
<feature type="compositionally biased region" description="Basic and acidic residues" evidence="2">
    <location>
        <begin position="440"/>
        <end position="450"/>
    </location>
</feature>
<evidence type="ECO:0000259" key="3">
    <source>
        <dbReference type="SMART" id="SM00507"/>
    </source>
</evidence>
<dbReference type="GO" id="GO:0008270">
    <property type="term" value="F:zinc ion binding"/>
    <property type="evidence" value="ECO:0007669"/>
    <property type="project" value="InterPro"/>
</dbReference>
<evidence type="ECO:0000313" key="5">
    <source>
        <dbReference type="Proteomes" id="UP000198122"/>
    </source>
</evidence>
<gene>
    <name evidence="4" type="ORF">SAMN05445756_0202</name>
</gene>
<dbReference type="Gene3D" id="1.10.30.50">
    <property type="match status" value="1"/>
</dbReference>
<dbReference type="Pfam" id="PF01844">
    <property type="entry name" value="HNH"/>
    <property type="match status" value="1"/>
</dbReference>
<dbReference type="InterPro" id="IPR003870">
    <property type="entry name" value="DUF222"/>
</dbReference>
<proteinExistence type="inferred from homology"/>
<dbReference type="EMBL" id="FYEZ01000001">
    <property type="protein sequence ID" value="SNC60078.1"/>
    <property type="molecule type" value="Genomic_DNA"/>
</dbReference>
<keyword evidence="4" id="KW-0378">Hydrolase</keyword>
<dbReference type="Proteomes" id="UP000198122">
    <property type="component" value="Unassembled WGS sequence"/>
</dbReference>
<feature type="region of interest" description="Disordered" evidence="2">
    <location>
        <begin position="408"/>
        <end position="450"/>
    </location>
</feature>
<dbReference type="Pfam" id="PF02720">
    <property type="entry name" value="DUF222"/>
    <property type="match status" value="1"/>
</dbReference>
<dbReference type="GO" id="GO:0003676">
    <property type="term" value="F:nucleic acid binding"/>
    <property type="evidence" value="ECO:0007669"/>
    <property type="project" value="InterPro"/>
</dbReference>
<organism evidence="4 5">
    <name type="scientific">Kytococcus aerolatus</name>
    <dbReference type="NCBI Taxonomy" id="592308"/>
    <lineage>
        <taxon>Bacteria</taxon>
        <taxon>Bacillati</taxon>
        <taxon>Actinomycetota</taxon>
        <taxon>Actinomycetes</taxon>
        <taxon>Micrococcales</taxon>
        <taxon>Kytococcaceae</taxon>
        <taxon>Kytococcus</taxon>
    </lineage>
</organism>
<keyword evidence="4" id="KW-0540">Nuclease</keyword>
<feature type="domain" description="HNH nuclease" evidence="3">
    <location>
        <begin position="335"/>
        <end position="385"/>
    </location>
</feature>
<dbReference type="InterPro" id="IPR003615">
    <property type="entry name" value="HNH_nuc"/>
</dbReference>
<dbReference type="SMART" id="SM00507">
    <property type="entry name" value="HNHc"/>
    <property type="match status" value="1"/>
</dbReference>
<comment type="similarity">
    <text evidence="1">Belongs to the Rv1128c/1148c/1588c/1702c/1945/3466 family.</text>
</comment>
<keyword evidence="4" id="KW-0255">Endonuclease</keyword>
<reference evidence="4 5" key="1">
    <citation type="submission" date="2017-06" db="EMBL/GenBank/DDBJ databases">
        <authorList>
            <person name="Kim H.J."/>
            <person name="Triplett B.A."/>
        </authorList>
    </citation>
    <scope>NUCLEOTIDE SEQUENCE [LARGE SCALE GENOMIC DNA]</scope>
    <source>
        <strain evidence="4 5">DSM 22179</strain>
    </source>
</reference>
<protein>
    <submittedName>
        <fullName evidence="4">HNH endonuclease</fullName>
    </submittedName>
</protein>
<dbReference type="CDD" id="cd00085">
    <property type="entry name" value="HNHc"/>
    <property type="match status" value="1"/>
</dbReference>